<dbReference type="EMBL" id="CP002417">
    <property type="protein sequence ID" value="ADU39293.1"/>
    <property type="molecule type" value="Genomic_DNA"/>
</dbReference>
<keyword evidence="1" id="KW-0472">Membrane</keyword>
<reference evidence="3" key="1">
    <citation type="submission" date="2010-12" db="EMBL/GenBank/DDBJ databases">
        <title>Complete sequence of Variovorax paradoxus EPS.</title>
        <authorList>
            <consortium name="US DOE Joint Genome Institute"/>
            <person name="Lucas S."/>
            <person name="Copeland A."/>
            <person name="Lapidus A."/>
            <person name="Cheng J.-F."/>
            <person name="Goodwin L."/>
            <person name="Pitluck S."/>
            <person name="Teshima H."/>
            <person name="Detter J.C."/>
            <person name="Han C."/>
            <person name="Tapia R."/>
            <person name="Land M."/>
            <person name="Hauser L."/>
            <person name="Kyrpides N."/>
            <person name="Ivanova N."/>
            <person name="Ovchinnikova G."/>
            <person name="Orwin P."/>
            <person name="Han J.-I.G."/>
            <person name="Woyke T."/>
        </authorList>
    </citation>
    <scope>NUCLEOTIDE SEQUENCE [LARGE SCALE GENOMIC DNA]</scope>
    <source>
        <strain evidence="3">EPS</strain>
    </source>
</reference>
<dbReference type="HOGENOM" id="CLU_2426149_0_0_4"/>
<dbReference type="KEGG" id="vpe:Varpa_5134"/>
<evidence type="ECO:0000256" key="1">
    <source>
        <dbReference type="SAM" id="Phobius"/>
    </source>
</evidence>
<dbReference type="STRING" id="595537.Varpa_5134"/>
<dbReference type="AlphaFoldDB" id="E6V499"/>
<accession>E6V499</accession>
<feature type="transmembrane region" description="Helical" evidence="1">
    <location>
        <begin position="56"/>
        <end position="76"/>
    </location>
</feature>
<sequence length="91" mass="10113">MSMLQKLRGDLMLRVPILGRTLTLYRQGARLALFSFFATVVLCNLPWRLIPTVGEILQMLVAAVGFYFSAALIGSLTPNDVDADAASRRWL</sequence>
<organism evidence="2 3">
    <name type="scientific">Variovorax paradoxus (strain EPS)</name>
    <dbReference type="NCBI Taxonomy" id="595537"/>
    <lineage>
        <taxon>Bacteria</taxon>
        <taxon>Pseudomonadati</taxon>
        <taxon>Pseudomonadota</taxon>
        <taxon>Betaproteobacteria</taxon>
        <taxon>Burkholderiales</taxon>
        <taxon>Comamonadaceae</taxon>
        <taxon>Variovorax</taxon>
    </lineage>
</organism>
<reference evidence="2 3" key="2">
    <citation type="journal article" date="2013" name="Genome Announc.">
        <title>Genome of the Root-Associated Plant Growth-Promoting Bacterium Variovorax paradoxus Strain EPS.</title>
        <authorList>
            <person name="Han J.I."/>
            <person name="Spain J.C."/>
            <person name="Leadbetter J.R."/>
            <person name="Ovchinnikova G."/>
            <person name="Goodwin L.A."/>
            <person name="Han C.S."/>
            <person name="Woyke T."/>
            <person name="Davenport K.W."/>
            <person name="Orwin P.M."/>
        </authorList>
    </citation>
    <scope>NUCLEOTIDE SEQUENCE [LARGE SCALE GENOMIC DNA]</scope>
    <source>
        <strain evidence="2 3">EPS</strain>
    </source>
</reference>
<keyword evidence="1" id="KW-0812">Transmembrane</keyword>
<protein>
    <submittedName>
        <fullName evidence="2">Uncharacterized protein</fullName>
    </submittedName>
</protein>
<name>E6V499_VARPE</name>
<evidence type="ECO:0000313" key="2">
    <source>
        <dbReference type="EMBL" id="ADU39293.1"/>
    </source>
</evidence>
<feature type="transmembrane region" description="Helical" evidence="1">
    <location>
        <begin position="31"/>
        <end position="50"/>
    </location>
</feature>
<evidence type="ECO:0000313" key="3">
    <source>
        <dbReference type="Proteomes" id="UP000008917"/>
    </source>
</evidence>
<keyword evidence="1" id="KW-1133">Transmembrane helix</keyword>
<gene>
    <name evidence="2" type="ordered locus">Varpa_5134</name>
</gene>
<dbReference type="Proteomes" id="UP000008917">
    <property type="component" value="Chromosome"/>
</dbReference>
<proteinExistence type="predicted"/>